<proteinExistence type="predicted"/>
<dbReference type="KEGG" id="coh:EAV92_12105"/>
<reference evidence="1 2" key="1">
    <citation type="submission" date="2018-10" db="EMBL/GenBank/DDBJ databases">
        <title>Genome Sequence of Cohnella sp.</title>
        <authorList>
            <person name="Srinivasan S."/>
            <person name="Kim M.K."/>
        </authorList>
    </citation>
    <scope>NUCLEOTIDE SEQUENCE [LARGE SCALE GENOMIC DNA]</scope>
    <source>
        <strain evidence="1 2">18JY8-7</strain>
    </source>
</reference>
<keyword evidence="2" id="KW-1185">Reference proteome</keyword>
<dbReference type="EMBL" id="CP033433">
    <property type="protein sequence ID" value="AYQ73245.1"/>
    <property type="molecule type" value="Genomic_DNA"/>
</dbReference>
<dbReference type="RefSeq" id="WP_123041327.1">
    <property type="nucleotide sequence ID" value="NZ_CP033433.1"/>
</dbReference>
<name>A0A3G3JYC7_9BACL</name>
<protein>
    <submittedName>
        <fullName evidence="1">Uncharacterized protein</fullName>
    </submittedName>
</protein>
<dbReference type="AlphaFoldDB" id="A0A3G3JYC7"/>
<gene>
    <name evidence="1" type="ORF">EAV92_12105</name>
</gene>
<sequence length="116" mass="12627">MLTVRQASFRGIRDVGGQRVAEVEVMTDDPGCASLLAYFREGPKGYQLVRVLSNDAATEVDWYDNNLHEAFEDVTMKLFSGPSHGGGEDRNAFAAQVLDKDGIRADLDLHLAGGGR</sequence>
<evidence type="ECO:0000313" key="1">
    <source>
        <dbReference type="EMBL" id="AYQ73245.1"/>
    </source>
</evidence>
<evidence type="ECO:0000313" key="2">
    <source>
        <dbReference type="Proteomes" id="UP000269097"/>
    </source>
</evidence>
<dbReference type="Proteomes" id="UP000269097">
    <property type="component" value="Chromosome"/>
</dbReference>
<organism evidence="1 2">
    <name type="scientific">Cohnella candidum</name>
    <dbReference type="NCBI Taxonomy" id="2674991"/>
    <lineage>
        <taxon>Bacteria</taxon>
        <taxon>Bacillati</taxon>
        <taxon>Bacillota</taxon>
        <taxon>Bacilli</taxon>
        <taxon>Bacillales</taxon>
        <taxon>Paenibacillaceae</taxon>
        <taxon>Cohnella</taxon>
    </lineage>
</organism>
<accession>A0A3G3JYC7</accession>